<dbReference type="RefSeq" id="WP_149838842.1">
    <property type="nucleotide sequence ID" value="NZ_VUOC01000003.1"/>
</dbReference>
<keyword evidence="2" id="KW-1185">Reference proteome</keyword>
<reference evidence="1 2" key="1">
    <citation type="submission" date="2019-09" db="EMBL/GenBank/DDBJ databases">
        <title>Chitinophaga ginsengihumi sp. nov., isolated from soil of ginseng rhizosphere.</title>
        <authorList>
            <person name="Lee J."/>
        </authorList>
    </citation>
    <scope>NUCLEOTIDE SEQUENCE [LARGE SCALE GENOMIC DNA]</scope>
    <source>
        <strain evidence="1 2">BN140078</strain>
    </source>
</reference>
<dbReference type="PROSITE" id="PS51257">
    <property type="entry name" value="PROKAR_LIPOPROTEIN"/>
    <property type="match status" value="1"/>
</dbReference>
<reference evidence="1 2" key="2">
    <citation type="submission" date="2019-09" db="EMBL/GenBank/DDBJ databases">
        <authorList>
            <person name="Jin C."/>
        </authorList>
    </citation>
    <scope>NUCLEOTIDE SEQUENCE [LARGE SCALE GENOMIC DNA]</scope>
    <source>
        <strain evidence="1 2">BN140078</strain>
    </source>
</reference>
<accession>A0A5B2VSU0</accession>
<dbReference type="InterPro" id="IPR011990">
    <property type="entry name" value="TPR-like_helical_dom_sf"/>
</dbReference>
<dbReference type="Pfam" id="PF12741">
    <property type="entry name" value="SusD-like"/>
    <property type="match status" value="2"/>
</dbReference>
<organism evidence="1 2">
    <name type="scientific">Chitinophaga agrisoli</name>
    <dbReference type="NCBI Taxonomy" id="2607653"/>
    <lineage>
        <taxon>Bacteria</taxon>
        <taxon>Pseudomonadati</taxon>
        <taxon>Bacteroidota</taxon>
        <taxon>Chitinophagia</taxon>
        <taxon>Chitinophagales</taxon>
        <taxon>Chitinophagaceae</taxon>
        <taxon>Chitinophaga</taxon>
    </lineage>
</organism>
<dbReference type="InterPro" id="IPR024302">
    <property type="entry name" value="SusD-like"/>
</dbReference>
<dbReference type="AlphaFoldDB" id="A0A5B2VSU0"/>
<dbReference type="Proteomes" id="UP000324611">
    <property type="component" value="Unassembled WGS sequence"/>
</dbReference>
<dbReference type="Gene3D" id="1.25.40.390">
    <property type="match status" value="2"/>
</dbReference>
<dbReference type="SUPFAM" id="SSF48452">
    <property type="entry name" value="TPR-like"/>
    <property type="match status" value="1"/>
</dbReference>
<protein>
    <submittedName>
        <fullName evidence="1">SusD/RagB family nutrient-binding outer membrane lipoprotein</fullName>
    </submittedName>
</protein>
<evidence type="ECO:0000313" key="1">
    <source>
        <dbReference type="EMBL" id="KAA2241327.1"/>
    </source>
</evidence>
<keyword evidence="1" id="KW-0449">Lipoprotein</keyword>
<dbReference type="EMBL" id="VUOC01000003">
    <property type="protein sequence ID" value="KAA2241327.1"/>
    <property type="molecule type" value="Genomic_DNA"/>
</dbReference>
<sequence>MKTIIKHTSILLMGGLMMQSCSKFNDFATDPKSVSKDQVVAEYALNGSIMGAQMNPDIAERSFVLYWKTGGHQQQEWGLSDGDYDDGWTTAYYNGVAGWLNGVNLAIEVAQKNIDAGTVEVYTKNLLQVSRIWRAYLLTEMSDNFGPVAIKTSQGTNPEFVSVKDVYYFALQELTEAVAAIDKSVVNPPEFKDYDPAFAFDYDKWTRYANSLRLRLAIRLSEVDAVKAKTEYEAAAKLDLLTTPDQIFKVQEKQGWDDLSGVMSREWNAQMLSATLNNLYIGLGGITSAAQLPDSLDAYIKPANWAGRRFVNHFSTMTNDPTAGFFFDGLHNTIDPRAYKAFIIPGQYNNPDFCAYPSWTTSAKTTTRELTGFGNLDAKYTWNAYSTGDWGDKGAKNLLWGFEGTTPRLALRFRNSLSQRIFFGPWETYFLLAEGAEKGWTSPMTAQAAYEAGIAASFNYWGVDQYLGAYLASNDYNNAGTSVSWNHTTEPGNTHAVNYVDGYNGAAGTAQMAYPVNTLYKNGAIRNDHLTKIITQKFIAQVPWLPLEAWSDQRRLGLPFYENPGVDKPILTLPALTSSTYMTSSIKFFPQRLKYPSSLQNGNPTGYKQALENLGAGGDAILTPIWWAKQH</sequence>
<proteinExistence type="predicted"/>
<name>A0A5B2VSU0_9BACT</name>
<comment type="caution">
    <text evidence="1">The sequence shown here is derived from an EMBL/GenBank/DDBJ whole genome shotgun (WGS) entry which is preliminary data.</text>
</comment>
<gene>
    <name evidence="1" type="ORF">F0L74_15595</name>
</gene>
<evidence type="ECO:0000313" key="2">
    <source>
        <dbReference type="Proteomes" id="UP000324611"/>
    </source>
</evidence>